<feature type="compositionally biased region" description="Low complexity" evidence="1">
    <location>
        <begin position="143"/>
        <end position="161"/>
    </location>
</feature>
<accession>A0A511KG25</accession>
<proteinExistence type="predicted"/>
<name>A0A511KG25_RHOTO</name>
<evidence type="ECO:0000313" key="4">
    <source>
        <dbReference type="Proteomes" id="UP000321518"/>
    </source>
</evidence>
<feature type="region of interest" description="Disordered" evidence="1">
    <location>
        <begin position="134"/>
        <end position="212"/>
    </location>
</feature>
<dbReference type="Proteomes" id="UP000321518">
    <property type="component" value="Unassembled WGS sequence"/>
</dbReference>
<comment type="caution">
    <text evidence="3">The sequence shown here is derived from an EMBL/GenBank/DDBJ whole genome shotgun (WGS) entry which is preliminary data.</text>
</comment>
<dbReference type="PANTHER" id="PTHR12847:SF9">
    <property type="entry name" value="NECAP-LIKE PROTEIN CG9132"/>
    <property type="match status" value="1"/>
</dbReference>
<dbReference type="InterPro" id="IPR011993">
    <property type="entry name" value="PH-like_dom_sf"/>
</dbReference>
<dbReference type="Gene3D" id="2.30.29.30">
    <property type="entry name" value="Pleckstrin-homology domain (PH domain)/Phosphotyrosine-binding domain (PTB)"/>
    <property type="match status" value="1"/>
</dbReference>
<dbReference type="GO" id="GO:0006897">
    <property type="term" value="P:endocytosis"/>
    <property type="evidence" value="ECO:0007669"/>
    <property type="project" value="InterPro"/>
</dbReference>
<protein>
    <submittedName>
        <fullName evidence="3">Adaptin ear-binding coat-associated protein 2</fullName>
    </submittedName>
</protein>
<gene>
    <name evidence="3" type="ORF">Rt10032_c07g3346</name>
</gene>
<dbReference type="GO" id="GO:0030125">
    <property type="term" value="C:clathrin vesicle coat"/>
    <property type="evidence" value="ECO:0007669"/>
    <property type="project" value="TreeGrafter"/>
</dbReference>
<feature type="domain" description="NECAP PHear" evidence="2">
    <location>
        <begin position="4"/>
        <end position="177"/>
    </location>
</feature>
<dbReference type="PANTHER" id="PTHR12847">
    <property type="entry name" value="ATP-BINDING CASSETTE ABC TRANSPORTER-RELATED"/>
    <property type="match status" value="1"/>
</dbReference>
<dbReference type="AlphaFoldDB" id="A0A511KG25"/>
<dbReference type="Pfam" id="PF07933">
    <property type="entry name" value="DUF1681"/>
    <property type="match status" value="1"/>
</dbReference>
<dbReference type="SUPFAM" id="SSF50729">
    <property type="entry name" value="PH domain-like"/>
    <property type="match status" value="1"/>
</dbReference>
<evidence type="ECO:0000259" key="2">
    <source>
        <dbReference type="Pfam" id="PF07933"/>
    </source>
</evidence>
<dbReference type="CDD" id="cd13228">
    <property type="entry name" value="PHear_NECAP"/>
    <property type="match status" value="1"/>
</dbReference>
<evidence type="ECO:0000256" key="1">
    <source>
        <dbReference type="SAM" id="MobiDB-lite"/>
    </source>
</evidence>
<dbReference type="OrthoDB" id="10265489at2759"/>
<feature type="compositionally biased region" description="Pro residues" evidence="1">
    <location>
        <begin position="201"/>
        <end position="212"/>
    </location>
</feature>
<dbReference type="EMBL" id="BJWK01000007">
    <property type="protein sequence ID" value="GEM09329.1"/>
    <property type="molecule type" value="Genomic_DNA"/>
</dbReference>
<organism evidence="3 4">
    <name type="scientific">Rhodotorula toruloides</name>
    <name type="common">Yeast</name>
    <name type="synonym">Rhodosporidium toruloides</name>
    <dbReference type="NCBI Taxonomy" id="5286"/>
    <lineage>
        <taxon>Eukaryota</taxon>
        <taxon>Fungi</taxon>
        <taxon>Dikarya</taxon>
        <taxon>Basidiomycota</taxon>
        <taxon>Pucciniomycotina</taxon>
        <taxon>Microbotryomycetes</taxon>
        <taxon>Sporidiobolales</taxon>
        <taxon>Sporidiobolaceae</taxon>
        <taxon>Rhodotorula</taxon>
    </lineage>
</organism>
<sequence length="212" mass="22941">MEDYESVLFISRDVYVYQIPLRTSNAGYRAAEWGEMTEPMWRGRLRVIEKGSEAPTKCFINLEDKDSGELFAQAPYNPTKQNPNGGCEAVLDSSRYFVLTVIDAGSGQKAYIGMGFPERTESFDLNVALQDWTKRQTPPKLVPDAPSSSSSAMSSAPAQPSRDFSLKAGETISIKLGGMSTKKKGEKPADGAGGGLGGFMLPPPPPPPSRGR</sequence>
<reference evidence="3 4" key="1">
    <citation type="submission" date="2019-07" db="EMBL/GenBank/DDBJ databases">
        <title>Rhodotorula toruloides NBRC10032 genome sequencing.</title>
        <authorList>
            <person name="Shida Y."/>
            <person name="Takaku H."/>
            <person name="Ogasawara W."/>
            <person name="Mori K."/>
        </authorList>
    </citation>
    <scope>NUCLEOTIDE SEQUENCE [LARGE SCALE GENOMIC DNA]</scope>
    <source>
        <strain evidence="3 4">NBRC10032</strain>
    </source>
</reference>
<evidence type="ECO:0000313" key="3">
    <source>
        <dbReference type="EMBL" id="GEM09329.1"/>
    </source>
</evidence>
<dbReference type="InterPro" id="IPR012466">
    <property type="entry name" value="NECAP_PHear"/>
</dbReference>